<protein>
    <submittedName>
        <fullName evidence="2">Uncharacterized protein</fullName>
    </submittedName>
</protein>
<dbReference type="SUPFAM" id="SSF53098">
    <property type="entry name" value="Ribonuclease H-like"/>
    <property type="match status" value="1"/>
</dbReference>
<dbReference type="RefSeq" id="WP_205175134.1">
    <property type="nucleotide sequence ID" value="NZ_JAFBDZ010000006.1"/>
</dbReference>
<dbReference type="EMBL" id="JAFBDZ010000006">
    <property type="protein sequence ID" value="MBM7587922.1"/>
    <property type="molecule type" value="Genomic_DNA"/>
</dbReference>
<evidence type="ECO:0000313" key="2">
    <source>
        <dbReference type="EMBL" id="MBM7587922.1"/>
    </source>
</evidence>
<evidence type="ECO:0000256" key="1">
    <source>
        <dbReference type="SAM" id="Phobius"/>
    </source>
</evidence>
<proteinExistence type="predicted"/>
<organism evidence="2 3">
    <name type="scientific">Rossellomorea pakistanensis</name>
    <dbReference type="NCBI Taxonomy" id="992288"/>
    <lineage>
        <taxon>Bacteria</taxon>
        <taxon>Bacillati</taxon>
        <taxon>Bacillota</taxon>
        <taxon>Bacilli</taxon>
        <taxon>Bacillales</taxon>
        <taxon>Bacillaceae</taxon>
        <taxon>Rossellomorea</taxon>
    </lineage>
</organism>
<keyword evidence="1" id="KW-1133">Transmembrane helix</keyword>
<sequence length="264" mass="30775">MSLRYINKKRKTALTNINDLVNNPNNCLLIHYSCESFYNITNGRTPRITSIAVRYFSTAQGKSFTIHRTAEIKNIPFNKIQEHYDEIEREMLKDFFQFVGNHKSYNWVHWNMRDFNYGFEAIENRYRVLGGRPKVIDDQNKFDLARILIDIYGTRYAGHPRLENLIDKNGISKRDFLQGKDEAEAFDNKDYVKLHLSTLKKVDVIHSILIKLGEGKLKTNSKWYEPFGLSAQGVYEGIKDHWIYALINLIVGALLGVIATKLFF</sequence>
<dbReference type="Proteomes" id="UP001646157">
    <property type="component" value="Unassembled WGS sequence"/>
</dbReference>
<gene>
    <name evidence="2" type="ORF">JOC86_004497</name>
</gene>
<evidence type="ECO:0000313" key="3">
    <source>
        <dbReference type="Proteomes" id="UP001646157"/>
    </source>
</evidence>
<reference evidence="2 3" key="1">
    <citation type="submission" date="2021-01" db="EMBL/GenBank/DDBJ databases">
        <title>Genomic Encyclopedia of Type Strains, Phase IV (KMG-IV): sequencing the most valuable type-strain genomes for metagenomic binning, comparative biology and taxonomic classification.</title>
        <authorList>
            <person name="Goeker M."/>
        </authorList>
    </citation>
    <scope>NUCLEOTIDE SEQUENCE [LARGE SCALE GENOMIC DNA]</scope>
    <source>
        <strain evidence="2 3">DSM 24834</strain>
    </source>
</reference>
<keyword evidence="1" id="KW-0472">Membrane</keyword>
<dbReference type="InterPro" id="IPR012337">
    <property type="entry name" value="RNaseH-like_sf"/>
</dbReference>
<name>A0ABS2NJ81_9BACI</name>
<keyword evidence="3" id="KW-1185">Reference proteome</keyword>
<keyword evidence="1" id="KW-0812">Transmembrane</keyword>
<comment type="caution">
    <text evidence="2">The sequence shown here is derived from an EMBL/GenBank/DDBJ whole genome shotgun (WGS) entry which is preliminary data.</text>
</comment>
<accession>A0ABS2NJ81</accession>
<feature type="transmembrane region" description="Helical" evidence="1">
    <location>
        <begin position="242"/>
        <end position="263"/>
    </location>
</feature>